<keyword evidence="2" id="KW-1003">Cell membrane</keyword>
<evidence type="ECO:0000313" key="12">
    <source>
        <dbReference type="Proteomes" id="UP000036902"/>
    </source>
</evidence>
<sequence>MMAVYDLEEQEQISELKAWWAQYGTLVTTIAMIAALASVGWQGWQWYQNRNAAEAGALYFAVQQAAEQQDAQKARDAAGRLIGEYSGTAYAQLGALLSAGVQFGSGDLDNARAQLEWAADKGKDAALRDLARLRLATVLLQKGELDAALARLQTAPTATYAARFADLRGDVLAAQGKAAEARAAYQAAIEALASAGDQATTLREVVRVKLESLEG</sequence>
<organism evidence="11 12">
    <name type="scientific">Thauera humireducens</name>
    <dbReference type="NCBI Taxonomy" id="1134435"/>
    <lineage>
        <taxon>Bacteria</taxon>
        <taxon>Pseudomonadati</taxon>
        <taxon>Pseudomonadota</taxon>
        <taxon>Betaproteobacteria</taxon>
        <taxon>Rhodocyclales</taxon>
        <taxon>Zoogloeaceae</taxon>
        <taxon>Thauera</taxon>
    </lineage>
</organism>
<dbReference type="EMBL" id="CP014646">
    <property type="protein sequence ID" value="AMO38819.1"/>
    <property type="molecule type" value="Genomic_DNA"/>
</dbReference>
<accession>A0A127KA33</accession>
<reference evidence="12" key="1">
    <citation type="submission" date="2016-03" db="EMBL/GenBank/DDBJ databases">
        <authorList>
            <person name="Ma C."/>
            <person name="Zhou S."/>
            <person name="Yang G."/>
        </authorList>
    </citation>
    <scope>NUCLEOTIDE SEQUENCE [LARGE SCALE GENOMIC DNA]</scope>
    <source>
        <strain evidence="12">SgZ-1</strain>
    </source>
</reference>
<keyword evidence="12" id="KW-1185">Reference proteome</keyword>
<gene>
    <name evidence="11" type="ORF">AC731_018835</name>
</gene>
<dbReference type="Proteomes" id="UP000036902">
    <property type="component" value="Chromosome"/>
</dbReference>
<feature type="domain" description="Ancillary SecYEG translocon subunit/Cell division coordinator CpoB TPR" evidence="10">
    <location>
        <begin position="17"/>
        <end position="214"/>
    </location>
</feature>
<evidence type="ECO:0000256" key="5">
    <source>
        <dbReference type="ARBA" id="ARBA00023136"/>
    </source>
</evidence>
<dbReference type="AlphaFoldDB" id="A0A127KA33"/>
<dbReference type="Pfam" id="PF09976">
    <property type="entry name" value="TPR_21"/>
    <property type="match status" value="1"/>
</dbReference>
<keyword evidence="5 9" id="KW-0472">Membrane</keyword>
<proteinExistence type="inferred from homology"/>
<dbReference type="GO" id="GO:0005886">
    <property type="term" value="C:plasma membrane"/>
    <property type="evidence" value="ECO:0007669"/>
    <property type="project" value="UniProtKB-SubCell"/>
</dbReference>
<dbReference type="SUPFAM" id="SSF48452">
    <property type="entry name" value="TPR-like"/>
    <property type="match status" value="1"/>
</dbReference>
<dbReference type="KEGG" id="thu:AC731_018835"/>
<dbReference type="STRING" id="1134435.AC731_018835"/>
<dbReference type="InterPro" id="IPR018704">
    <property type="entry name" value="SecYEG/CpoB_TPR"/>
</dbReference>
<dbReference type="PIRSF" id="PIRSF006170">
    <property type="entry name" value="YfgM"/>
    <property type="match status" value="1"/>
</dbReference>
<evidence type="ECO:0000259" key="10">
    <source>
        <dbReference type="Pfam" id="PF09976"/>
    </source>
</evidence>
<evidence type="ECO:0000256" key="9">
    <source>
        <dbReference type="SAM" id="Phobius"/>
    </source>
</evidence>
<dbReference type="PANTHER" id="PTHR38035:SF1">
    <property type="entry name" value="ANCILLARY SECYEG TRANSLOCON SUBUNIT"/>
    <property type="match status" value="1"/>
</dbReference>
<name>A0A127KA33_9RHOO</name>
<evidence type="ECO:0000256" key="4">
    <source>
        <dbReference type="ARBA" id="ARBA00022989"/>
    </source>
</evidence>
<evidence type="ECO:0000256" key="1">
    <source>
        <dbReference type="ARBA" id="ARBA00004401"/>
    </source>
</evidence>
<keyword evidence="4 9" id="KW-1133">Transmembrane helix</keyword>
<dbReference type="InterPro" id="IPR026039">
    <property type="entry name" value="YfgM"/>
</dbReference>
<dbReference type="GO" id="GO:0044877">
    <property type="term" value="F:protein-containing complex binding"/>
    <property type="evidence" value="ECO:0007669"/>
    <property type="project" value="InterPro"/>
</dbReference>
<feature type="transmembrane region" description="Helical" evidence="9">
    <location>
        <begin position="20"/>
        <end position="41"/>
    </location>
</feature>
<evidence type="ECO:0000256" key="6">
    <source>
        <dbReference type="ARBA" id="ARBA00023186"/>
    </source>
</evidence>
<keyword evidence="6" id="KW-0143">Chaperone</keyword>
<dbReference type="InterPro" id="IPR011990">
    <property type="entry name" value="TPR-like_helical_dom_sf"/>
</dbReference>
<dbReference type="PANTHER" id="PTHR38035">
    <property type="entry name" value="UPF0070 PROTEIN YFGM"/>
    <property type="match status" value="1"/>
</dbReference>
<comment type="subcellular location">
    <subcellularLocation>
        <location evidence="1">Cell membrane</location>
        <topology evidence="1">Single-pass type II membrane protein</topology>
    </subcellularLocation>
</comment>
<protein>
    <recommendedName>
        <fullName evidence="8">Ancillary SecYEG translocon subunit</fullName>
    </recommendedName>
</protein>
<dbReference type="Gene3D" id="1.25.40.10">
    <property type="entry name" value="Tetratricopeptide repeat domain"/>
    <property type="match status" value="1"/>
</dbReference>
<evidence type="ECO:0000256" key="8">
    <source>
        <dbReference type="ARBA" id="ARBA00024235"/>
    </source>
</evidence>
<evidence type="ECO:0000256" key="3">
    <source>
        <dbReference type="ARBA" id="ARBA00022692"/>
    </source>
</evidence>
<comment type="similarity">
    <text evidence="7">Belongs to the YfgM family.</text>
</comment>
<evidence type="ECO:0000256" key="7">
    <source>
        <dbReference type="ARBA" id="ARBA00024197"/>
    </source>
</evidence>
<evidence type="ECO:0000256" key="2">
    <source>
        <dbReference type="ARBA" id="ARBA00022475"/>
    </source>
</evidence>
<keyword evidence="3 9" id="KW-0812">Transmembrane</keyword>
<evidence type="ECO:0000313" key="11">
    <source>
        <dbReference type="EMBL" id="AMO38819.1"/>
    </source>
</evidence>